<protein>
    <recommendedName>
        <fullName evidence="10">ABC transporter domain-containing protein</fullName>
    </recommendedName>
</protein>
<evidence type="ECO:0000313" key="12">
    <source>
        <dbReference type="Proteomes" id="UP000289555"/>
    </source>
</evidence>
<evidence type="ECO:0000256" key="5">
    <source>
        <dbReference type="ARBA" id="ARBA00022519"/>
    </source>
</evidence>
<reference evidence="12" key="1">
    <citation type="journal article" date="2019" name="Microbiol. Resour. Announc.">
        <title>Complete Genome Sequence of Halomonas olivaria, a Moderately Halophilic Bacterium Isolated from Olive Processing Effluents, Obtained by Nanopore Sequencing.</title>
        <authorList>
            <person name="Nagata S."/>
            <person name="Ii K.M."/>
            <person name="Tsukimi T."/>
            <person name="Miura M.C."/>
            <person name="Galipon J."/>
            <person name="Arakawa K."/>
        </authorList>
    </citation>
    <scope>NUCLEOTIDE SEQUENCE [LARGE SCALE GENOMIC DNA]</scope>
    <source>
        <strain evidence="12">TYRC17</strain>
    </source>
</reference>
<keyword evidence="7 9" id="KW-1133">Transmembrane helix</keyword>
<dbReference type="CDD" id="cd06579">
    <property type="entry name" value="TM_PBP1_transp_AraH_like"/>
    <property type="match status" value="1"/>
</dbReference>
<evidence type="ECO:0000256" key="1">
    <source>
        <dbReference type="ARBA" id="ARBA00004429"/>
    </source>
</evidence>
<evidence type="ECO:0000256" key="7">
    <source>
        <dbReference type="ARBA" id="ARBA00022989"/>
    </source>
</evidence>
<dbReference type="EMBL" id="AP019416">
    <property type="protein sequence ID" value="BBI54852.1"/>
    <property type="molecule type" value="Genomic_DNA"/>
</dbReference>
<dbReference type="InterPro" id="IPR027417">
    <property type="entry name" value="P-loop_NTPase"/>
</dbReference>
<keyword evidence="5" id="KW-0997">Cell inner membrane</keyword>
<dbReference type="InterPro" id="IPR001851">
    <property type="entry name" value="ABC_transp_permease"/>
</dbReference>
<dbReference type="PANTHER" id="PTHR32196">
    <property type="entry name" value="ABC TRANSPORTER PERMEASE PROTEIN YPHD-RELATED-RELATED"/>
    <property type="match status" value="1"/>
</dbReference>
<evidence type="ECO:0000256" key="8">
    <source>
        <dbReference type="ARBA" id="ARBA00023136"/>
    </source>
</evidence>
<dbReference type="Gene3D" id="3.40.50.300">
    <property type="entry name" value="P-loop containing nucleotide triphosphate hydrolases"/>
    <property type="match status" value="1"/>
</dbReference>
<dbReference type="SUPFAM" id="SSF52540">
    <property type="entry name" value="P-loop containing nucleoside triphosphate hydrolases"/>
    <property type="match status" value="1"/>
</dbReference>
<feature type="transmembrane region" description="Helical" evidence="9">
    <location>
        <begin position="467"/>
        <end position="490"/>
    </location>
</feature>
<evidence type="ECO:0000256" key="9">
    <source>
        <dbReference type="SAM" id="Phobius"/>
    </source>
</evidence>
<organism evidence="11 12">
    <name type="scientific">Vreelandella olivaria</name>
    <dbReference type="NCBI Taxonomy" id="390919"/>
    <lineage>
        <taxon>Bacteria</taxon>
        <taxon>Pseudomonadati</taxon>
        <taxon>Pseudomonadota</taxon>
        <taxon>Gammaproteobacteria</taxon>
        <taxon>Oceanospirillales</taxon>
        <taxon>Halomonadaceae</taxon>
        <taxon>Vreelandella</taxon>
    </lineage>
</organism>
<evidence type="ECO:0000256" key="2">
    <source>
        <dbReference type="ARBA" id="ARBA00007942"/>
    </source>
</evidence>
<evidence type="ECO:0000256" key="6">
    <source>
        <dbReference type="ARBA" id="ARBA00022692"/>
    </source>
</evidence>
<feature type="transmembrane region" description="Helical" evidence="9">
    <location>
        <begin position="177"/>
        <end position="198"/>
    </location>
</feature>
<comment type="subcellular location">
    <subcellularLocation>
        <location evidence="1">Cell inner membrane</location>
        <topology evidence="1">Multi-pass membrane protein</topology>
    </subcellularLocation>
</comment>
<dbReference type="Proteomes" id="UP000289555">
    <property type="component" value="Chromosome"/>
</dbReference>
<name>A0ABM7GVM4_9GAMM</name>
<gene>
    <name evidence="11" type="ORF">HORIV_72730</name>
</gene>
<keyword evidence="12" id="KW-1185">Reference proteome</keyword>
<dbReference type="Pfam" id="PF02653">
    <property type="entry name" value="BPD_transp_2"/>
    <property type="match status" value="1"/>
</dbReference>
<feature type="transmembrane region" description="Helical" evidence="9">
    <location>
        <begin position="261"/>
        <end position="282"/>
    </location>
</feature>
<evidence type="ECO:0000256" key="4">
    <source>
        <dbReference type="ARBA" id="ARBA00022475"/>
    </source>
</evidence>
<feature type="transmembrane region" description="Helical" evidence="9">
    <location>
        <begin position="218"/>
        <end position="249"/>
    </location>
</feature>
<accession>A0ABM7GVM4</accession>
<dbReference type="PANTHER" id="PTHR32196:SF21">
    <property type="entry name" value="ABC TRANSPORTER PERMEASE PROTEIN YPHD-RELATED"/>
    <property type="match status" value="1"/>
</dbReference>
<feature type="domain" description="ABC transporter" evidence="10">
    <location>
        <begin position="3"/>
        <end position="99"/>
    </location>
</feature>
<keyword evidence="3" id="KW-0813">Transport</keyword>
<feature type="transmembrane region" description="Helical" evidence="9">
    <location>
        <begin position="288"/>
        <end position="308"/>
    </location>
</feature>
<feature type="transmembrane region" description="Helical" evidence="9">
    <location>
        <begin position="339"/>
        <end position="362"/>
    </location>
</feature>
<keyword evidence="8 9" id="KW-0472">Membrane</keyword>
<dbReference type="Pfam" id="PF00005">
    <property type="entry name" value="ABC_tran"/>
    <property type="match status" value="1"/>
</dbReference>
<sequence length="499" mass="54302">MRHRIAYLSEDRLNLGLVQNQSINMNTAVTVLPKLEKPRFFLSPQRIKALTAHWIEQLKTKVSDAELAVSSLSGGNQQRIALAKWLATEPDVLILDCPTIGVDIGAKAGIFDIIRNLADQGMAIILISDEAGEIWMNADRALVLREGASTPRSYLRRPRKRRWRQSSMHKRLLNRRIGTEGALFCILMLLCVVLALATDSFLTLQNLFDLLNNQSVNIIFAVGLVVVLIAGGIDISFAVAASVVQYVVLSLLMNYLGGGNWLLGILLSMLVGMLLGLFNALLIHRFRIVSIIVTIGTFNLFFGLLMYFTRGVSIYDIPDWLYYSVPLLDLPAERGSATLYLPAAVMVVMVILTWFILARTGFGRAVYGFGSNPESARRSGVSVWKIHAFAYGWLGLCAGMAGLMQAHIVQEVVPNALIGQELPILAAVVLGGATLGGGRGSVLGAVLGVLLLAVVQNGLNLLGVTPYAFRMIVGLIILIAITTSNLGNLLPRTTKARNV</sequence>
<proteinExistence type="inferred from homology"/>
<keyword evidence="4" id="KW-1003">Cell membrane</keyword>
<feature type="transmembrane region" description="Helical" evidence="9">
    <location>
        <begin position="424"/>
        <end position="455"/>
    </location>
</feature>
<evidence type="ECO:0000313" key="11">
    <source>
        <dbReference type="EMBL" id="BBI54852.1"/>
    </source>
</evidence>
<comment type="similarity">
    <text evidence="2">Belongs to the binding-protein-dependent transport system permease family. AraH/RbsC subfamily.</text>
</comment>
<feature type="transmembrane region" description="Helical" evidence="9">
    <location>
        <begin position="382"/>
        <end position="403"/>
    </location>
</feature>
<evidence type="ECO:0000256" key="3">
    <source>
        <dbReference type="ARBA" id="ARBA00022448"/>
    </source>
</evidence>
<evidence type="ECO:0000259" key="10">
    <source>
        <dbReference type="Pfam" id="PF00005"/>
    </source>
</evidence>
<dbReference type="InterPro" id="IPR003439">
    <property type="entry name" value="ABC_transporter-like_ATP-bd"/>
</dbReference>
<keyword evidence="6 9" id="KW-0812">Transmembrane</keyword>